<dbReference type="Pfam" id="PF05717">
    <property type="entry name" value="TnpB_IS66"/>
    <property type="match status" value="1"/>
</dbReference>
<comment type="caution">
    <text evidence="1">The sequence shown here is derived from an EMBL/GenBank/DDBJ whole genome shotgun (WGS) entry which is preliminary data.</text>
</comment>
<evidence type="ECO:0008006" key="3">
    <source>
        <dbReference type="Google" id="ProtNLM"/>
    </source>
</evidence>
<evidence type="ECO:0000313" key="2">
    <source>
        <dbReference type="Proteomes" id="UP000251889"/>
    </source>
</evidence>
<dbReference type="AlphaFoldDB" id="A0A364XTV2"/>
<reference evidence="1 2" key="1">
    <citation type="submission" date="2018-06" db="EMBL/GenBank/DDBJ databases">
        <title>Chryseolinea flavus sp. nov., a member of the phylum Bacteroidetes isolated from soil.</title>
        <authorList>
            <person name="Li Y."/>
            <person name="Wang J."/>
        </authorList>
    </citation>
    <scope>NUCLEOTIDE SEQUENCE [LARGE SCALE GENOMIC DNA]</scope>
    <source>
        <strain evidence="1 2">SDU1-6</strain>
    </source>
</reference>
<dbReference type="NCBIfam" id="NF033819">
    <property type="entry name" value="IS66_TnpB"/>
    <property type="match status" value="1"/>
</dbReference>
<dbReference type="Proteomes" id="UP000251889">
    <property type="component" value="Unassembled WGS sequence"/>
</dbReference>
<dbReference type="PANTHER" id="PTHR36455">
    <property type="match status" value="1"/>
</dbReference>
<gene>
    <name evidence="1" type="ORF">DQQ10_27680</name>
</gene>
<evidence type="ECO:0000313" key="1">
    <source>
        <dbReference type="EMBL" id="RAV97570.1"/>
    </source>
</evidence>
<accession>A0A364XTV2</accession>
<protein>
    <recommendedName>
        <fullName evidence="3">Transposase</fullName>
    </recommendedName>
</protein>
<dbReference type="EMBL" id="QMFY01000042">
    <property type="protein sequence ID" value="RAV97570.1"/>
    <property type="molecule type" value="Genomic_DNA"/>
</dbReference>
<dbReference type="InterPro" id="IPR008878">
    <property type="entry name" value="Transposase_IS66_Orf2"/>
</dbReference>
<sequence>MLSITRFHRCYLYRGHTDMRKGVDSLCGLVRNELNKDPLSGELFIFFCRARRRVKLLLWEDDGFALYQKRLECGTFEMPEGNTTHQSISAEQLNFILAGVNLKKVSLRQRYVVKSISSLGVV</sequence>
<keyword evidence="2" id="KW-1185">Reference proteome</keyword>
<dbReference type="RefSeq" id="WP_112750202.1">
    <property type="nucleotide sequence ID" value="NZ_QMFY01000042.1"/>
</dbReference>
<dbReference type="PANTHER" id="PTHR36455:SF1">
    <property type="entry name" value="BLR8292 PROTEIN"/>
    <property type="match status" value="1"/>
</dbReference>
<organism evidence="1 2">
    <name type="scientific">Pseudochryseolinea flava</name>
    <dbReference type="NCBI Taxonomy" id="2059302"/>
    <lineage>
        <taxon>Bacteria</taxon>
        <taxon>Pseudomonadati</taxon>
        <taxon>Bacteroidota</taxon>
        <taxon>Cytophagia</taxon>
        <taxon>Cytophagales</taxon>
        <taxon>Fulvivirgaceae</taxon>
        <taxon>Pseudochryseolinea</taxon>
    </lineage>
</organism>
<dbReference type="OrthoDB" id="4956084at2"/>
<proteinExistence type="predicted"/>
<name>A0A364XTV2_9BACT</name>